<evidence type="ECO:0000256" key="1">
    <source>
        <dbReference type="SAM" id="MobiDB-lite"/>
    </source>
</evidence>
<feature type="region of interest" description="Disordered" evidence="1">
    <location>
        <begin position="49"/>
        <end position="74"/>
    </location>
</feature>
<proteinExistence type="predicted"/>
<dbReference type="Proteomes" id="UP000061546">
    <property type="component" value="Chromosome"/>
</dbReference>
<evidence type="ECO:0000313" key="3">
    <source>
        <dbReference type="EMBL" id="ALB28638.1"/>
    </source>
</evidence>
<organism evidence="3 4">
    <name type="scientific">Companilactobacillus heilongjiangensis</name>
    <dbReference type="NCBI Taxonomy" id="1074467"/>
    <lineage>
        <taxon>Bacteria</taxon>
        <taxon>Bacillati</taxon>
        <taxon>Bacillota</taxon>
        <taxon>Bacilli</taxon>
        <taxon>Lactobacillales</taxon>
        <taxon>Lactobacillaceae</taxon>
        <taxon>Companilactobacillus</taxon>
    </lineage>
</organism>
<dbReference type="OrthoDB" id="9783680at2"/>
<dbReference type="KEGG" id="lhi:JP39_04285"/>
<name>A0A0K2LBT2_9LACO</name>
<sequence length="270" mass="30430">MYMLLLIVLGAIVLFTTFMVKPKRRIHRRLVSLGLLLVVVGGSGTYESYQNNGTSPGDNPRQVEKTTTSSSSNLANLNYQTNQEIEVNNNTPTFTKAELNVSQGPWQRFADLDSLNRAIQADALLSKSLMPTAKREPLYVNPTGWHNKKINGGWLYNRSHLIGYQLTGQNNNPKNLMTGTRSLNSPEMLKHENDIAYYIKQNPNNYIRYRVKPIYRGNELVARGVQMMAESLTQSGQLDNGISFNVYIFNVEKGVKINYSDGTSVVNNNY</sequence>
<dbReference type="RefSeq" id="WP_041500807.1">
    <property type="nucleotide sequence ID" value="NZ_BJDV01000012.1"/>
</dbReference>
<dbReference type="InterPro" id="IPR044929">
    <property type="entry name" value="DNA/RNA_non-sp_Endonuclease_sf"/>
</dbReference>
<accession>A0A0K2LBT2</accession>
<dbReference type="Pfam" id="PF13930">
    <property type="entry name" value="Endonuclea_NS_2"/>
    <property type="match status" value="1"/>
</dbReference>
<keyword evidence="4" id="KW-1185">Reference proteome</keyword>
<feature type="domain" description="Type VII secretion system protein EssD-like" evidence="2">
    <location>
        <begin position="100"/>
        <end position="231"/>
    </location>
</feature>
<dbReference type="STRING" id="1074467.JP39_04285"/>
<dbReference type="Gene3D" id="3.40.570.10">
    <property type="entry name" value="Extracellular Endonuclease, subunit A"/>
    <property type="match status" value="1"/>
</dbReference>
<evidence type="ECO:0000313" key="4">
    <source>
        <dbReference type="Proteomes" id="UP000061546"/>
    </source>
</evidence>
<dbReference type="InterPro" id="IPR044927">
    <property type="entry name" value="Endonuclea_NS_2"/>
</dbReference>
<gene>
    <name evidence="3" type="ORF">JP39_04285</name>
</gene>
<protein>
    <submittedName>
        <fullName evidence="3">DNA-entry nuclease</fullName>
    </submittedName>
</protein>
<dbReference type="EMBL" id="CP012559">
    <property type="protein sequence ID" value="ALB28638.1"/>
    <property type="molecule type" value="Genomic_DNA"/>
</dbReference>
<evidence type="ECO:0000259" key="2">
    <source>
        <dbReference type="Pfam" id="PF13930"/>
    </source>
</evidence>
<reference evidence="3 4" key="1">
    <citation type="submission" date="2015-08" db="EMBL/GenBank/DDBJ databases">
        <title>Genomic sequence of Lactobacillus heilongjiangensis DSM 28069, isolated from Chinese traditional pickle.</title>
        <authorList>
            <person name="Jiang X."/>
            <person name="Zheng B."/>
            <person name="Cheng H."/>
        </authorList>
    </citation>
    <scope>NUCLEOTIDE SEQUENCE [LARGE SCALE GENOMIC DNA]</scope>
    <source>
        <strain evidence="3 4">DSM 28069</strain>
    </source>
</reference>
<dbReference type="AlphaFoldDB" id="A0A0K2LBT2"/>